<protein>
    <submittedName>
        <fullName evidence="1">Uncharacterized protein</fullName>
    </submittedName>
</protein>
<keyword evidence="2" id="KW-1185">Reference proteome</keyword>
<dbReference type="EMBL" id="JAACFV010000049">
    <property type="protein sequence ID" value="KAF7508815.1"/>
    <property type="molecule type" value="Genomic_DNA"/>
</dbReference>
<reference evidence="1" key="1">
    <citation type="submission" date="2020-02" db="EMBL/GenBank/DDBJ databases">
        <authorList>
            <person name="Palmer J.M."/>
        </authorList>
    </citation>
    <scope>NUCLEOTIDE SEQUENCE</scope>
    <source>
        <strain evidence="1">EPUS1.4</strain>
        <tissue evidence="1">Thallus</tissue>
    </source>
</reference>
<dbReference type="AlphaFoldDB" id="A0A8H7AGP6"/>
<comment type="caution">
    <text evidence="1">The sequence shown here is derived from an EMBL/GenBank/DDBJ whole genome shotgun (WGS) entry which is preliminary data.</text>
</comment>
<evidence type="ECO:0000313" key="1">
    <source>
        <dbReference type="EMBL" id="KAF7508815.1"/>
    </source>
</evidence>
<name>A0A8H7AGP6_9EURO</name>
<sequence>MQYINQASKQAGSKCVRKYELYEYDKAFDKAESPNDAGPRGYHQIVLDPEPFECPVNTRQRLEGTGRTPKPKQAGQCKGILGMLQSSDWPFLLSNRQPT</sequence>
<dbReference type="Proteomes" id="UP000606974">
    <property type="component" value="Unassembled WGS sequence"/>
</dbReference>
<gene>
    <name evidence="1" type="ORF">GJ744_008692</name>
</gene>
<evidence type="ECO:0000313" key="2">
    <source>
        <dbReference type="Proteomes" id="UP000606974"/>
    </source>
</evidence>
<organism evidence="1 2">
    <name type="scientific">Endocarpon pusillum</name>
    <dbReference type="NCBI Taxonomy" id="364733"/>
    <lineage>
        <taxon>Eukaryota</taxon>
        <taxon>Fungi</taxon>
        <taxon>Dikarya</taxon>
        <taxon>Ascomycota</taxon>
        <taxon>Pezizomycotina</taxon>
        <taxon>Eurotiomycetes</taxon>
        <taxon>Chaetothyriomycetidae</taxon>
        <taxon>Verrucariales</taxon>
        <taxon>Verrucariaceae</taxon>
        <taxon>Endocarpon</taxon>
    </lineage>
</organism>
<accession>A0A8H7AGP6</accession>
<proteinExistence type="predicted"/>